<dbReference type="Proteomes" id="UP001530377">
    <property type="component" value="Unassembled WGS sequence"/>
</dbReference>
<dbReference type="CDD" id="cd00167">
    <property type="entry name" value="SANT"/>
    <property type="match status" value="2"/>
</dbReference>
<evidence type="ECO:0000259" key="4">
    <source>
        <dbReference type="PROSITE" id="PS51293"/>
    </source>
</evidence>
<dbReference type="SUPFAM" id="SSF46689">
    <property type="entry name" value="Homeodomain-like"/>
    <property type="match status" value="2"/>
</dbReference>
<gene>
    <name evidence="6" type="ORF">ACHAXA_008646</name>
</gene>
<feature type="compositionally biased region" description="Gly residues" evidence="2">
    <location>
        <begin position="130"/>
        <end position="151"/>
    </location>
</feature>
<feature type="compositionally biased region" description="Gly residues" evidence="2">
    <location>
        <begin position="86"/>
        <end position="98"/>
    </location>
</feature>
<feature type="region of interest" description="Disordered" evidence="2">
    <location>
        <begin position="327"/>
        <end position="352"/>
    </location>
</feature>
<sequence length="2048" mass="220569">GRGYSGYHRGGGVHHQGGGGGGGGGGGVCGCGGGRHNGPPGDGGGSGLGIGGSIGAPPGGGPRGGSPFDGGGEGNNNDNSNNGMPFRGGVGGGGGGGQNNNNNPFHYSRGGGGGNNNNNNNNAHRRGSSGPLGLGGGGGGGPPGGIGGLGGNNNNNNNNKNYRGGGGGGKFNNPPPMINPSSQKEREMLSIYGGGGMLGHYGGNPGNVGGGGGEGGGGGMGSSSFDSGSSPIRPSHPYGGVLNDAASVSSAIGPLENADNSVPPHSGMVKRKHVNPCRFVGHDHDWKDCPNNFRNKKKMKMMIGGRGGGGGGQQHGGGGGGGVGGVVGGGGGIPPSDPLQARRPPNNNNGGPMPMNHGGNNINNNGPVRGVGMMGGAMGAISVADHPGVIPGHYGPAVSLERGSSVGGRMVSSDIHRPRLDRGNTGGSVSSGIGGERGYDVYGSNTFAPSVPPSSSLLSGSRSRSFGEDSQQQQRGSGAGGRHNNNSGSPFLPKPDMVAERQRSRHRGGGGGVADALQQQQHQRGKAATNPHIPTHPGKPPHYQSHHPPSHDHYQPPPPSQQQQPKLPSPITSMKNERGYSFTTPSLISAVSSSLSGQLKRGFSSEGGGGGVGLERALVGDEQQGSDRDPIISPTPLWEIQPATPIEKSSTVAELRNHWVGGGEINPLSSSPGQILSAGRADGIGREEGEEGEEGEEEAEEADGDGALASVLSGTVAVTAPGMREEEEEVESNFAATRTSTGMSAIVAVPPSLSLRLSPPPLHGDAKSLSVDIAAPTTSPKGDSLYADLAPPSPWYAVRGPVATPASSPMHPPSSGEMSEGLAHTLSPKAIAGVRGRHDVDDSAGWPQNHIKSHARQQVSERTLHQPALAVDNIPAKGLIPLLLTSSRSNSSGAAVHATNESVVEEKDVEKGIEKGIEKEIEKDKDFPPLTCASLGDVDKIRKAEDIVAAMVKLADFNACLSGDGVGVPLPSKIQITKAMSVLELKIKLKMTEAMCVRKEVQAIQAAEKMKEERIAKMAAEEEKRIAMEEERLDKEAEECARMRRAKRNEIVSTRRRELIVIFEKRRTALQENRKTEISRMKKTQSDIEGGVVEVDSQIETLNSQLQEAEQQMAELDKAQLRSAATLPSGAKGCLAISKVLTDDETTNDGTDVPTFDYSGKMSGLVGRILAENQLIAKKAHLEVLEVIPFYPDAESTVGAKSRGVIPPCNDDAERTLISNKVWSNRARRVTGIHDALYTEPTEVPHYHENNENFIKIAPLIKDCIRRKNKKLKSRWTTLAEHYVLRQSMYNIQIGNTGDMSERGGYFSAAGFLLAGRGGEYYDAMNNVDSSTTSLPNIGNGCGGGSALQASAAGRGNNPYRRPRRGISPGDVVRSDYEQEQIIAEIAAKEAMEKRIKEGGCSLPRQRCWLENQLFASHTDGFFGKRVDDPFSDEEERRHVNIWSDMEKCIFLDRFLHHPKDFRKIASFLKNKSTKDCVKFYYNSKKTVPYKHALKEFIQRKNRRGDVVSWDATIQACLSMGAVVKAGCSPEKPLKFLLPEHDFTYHTWNFHPMRLEVFKNLMETVSHAKHLDDVKSSHAAKRKRSNWFILDAHEKKYLRHGDISEDHHSSKRKTSATAASITVCTAAAAVDSSSDDDDPKQENIKLKVKRIKNSKDGLDQEKQEEQRLNHKPQKWKEKEKEMFLTALEKYGHDWTAVSKAVGTRTPTQVKNYFYDNKKTIARQKDALEKTTKTIAKAVKGAALADDHDDAMEGKKKKKKKKGKKEASCATPSLVDTFKKLTPSSYETDSSRHGPASTENTEDSYSETVRREAGSDLTGQQACGQDREEQHRQYQLRLHNHQQQQLQFQQHLQLQQQQLERLVQQQQQEDMYRQHMQQEEIYRQHLRQQEMLLHQQHQHARQQNQPYAEPGQNWNQLDHRQLHNLQTMLSVRRSCQTPPMPQNYPMPSQQRGNYCSTEGGGPQKQLLNSSDLGHVYQTAVAAGIPSSALEVALAAAARGGGGQQLQQQHFFSRNESQRQAMSLELLRRLAMQHPHQGDGNWYGDDPYQR</sequence>
<accession>A0ABD3RBN3</accession>
<dbReference type="GO" id="GO:0005654">
    <property type="term" value="C:nucleoplasm"/>
    <property type="evidence" value="ECO:0007669"/>
    <property type="project" value="UniProtKB-ARBA"/>
</dbReference>
<proteinExistence type="predicted"/>
<dbReference type="GO" id="GO:0006355">
    <property type="term" value="P:regulation of DNA-templated transcription"/>
    <property type="evidence" value="ECO:0007669"/>
    <property type="project" value="UniProtKB-ARBA"/>
</dbReference>
<dbReference type="InterPro" id="IPR051571">
    <property type="entry name" value="N-CoR_corepressor"/>
</dbReference>
<dbReference type="EMBL" id="JALLPB020000342">
    <property type="protein sequence ID" value="KAL3810278.1"/>
    <property type="molecule type" value="Genomic_DNA"/>
</dbReference>
<feature type="compositionally biased region" description="Low complexity" evidence="2">
    <location>
        <begin position="453"/>
        <end position="476"/>
    </location>
</feature>
<dbReference type="InterPro" id="IPR017884">
    <property type="entry name" value="SANT_dom"/>
</dbReference>
<feature type="compositionally biased region" description="Low complexity" evidence="2">
    <location>
        <begin position="75"/>
        <end position="85"/>
    </location>
</feature>
<feature type="coiled-coil region" evidence="1">
    <location>
        <begin position="1003"/>
        <end position="1046"/>
    </location>
</feature>
<feature type="compositionally biased region" description="Low complexity" evidence="2">
    <location>
        <begin position="152"/>
        <end position="162"/>
    </location>
</feature>
<feature type="compositionally biased region" description="Low complexity" evidence="2">
    <location>
        <begin position="561"/>
        <end position="570"/>
    </location>
</feature>
<feature type="region of interest" description="Disordered" evidence="2">
    <location>
        <begin position="1741"/>
        <end position="1830"/>
    </location>
</feature>
<feature type="region of interest" description="Disordered" evidence="2">
    <location>
        <begin position="40"/>
        <end position="182"/>
    </location>
</feature>
<evidence type="ECO:0000259" key="5">
    <source>
        <dbReference type="PROSITE" id="PS51294"/>
    </source>
</evidence>
<dbReference type="PROSITE" id="PS51293">
    <property type="entry name" value="SANT"/>
    <property type="match status" value="2"/>
</dbReference>
<dbReference type="SMART" id="SM00717">
    <property type="entry name" value="SANT"/>
    <property type="match status" value="2"/>
</dbReference>
<dbReference type="InterPro" id="IPR017930">
    <property type="entry name" value="Myb_dom"/>
</dbReference>
<keyword evidence="1" id="KW-0175">Coiled coil</keyword>
<feature type="region of interest" description="Disordered" evidence="2">
    <location>
        <begin position="1"/>
        <end position="23"/>
    </location>
</feature>
<evidence type="ECO:0000256" key="2">
    <source>
        <dbReference type="SAM" id="MobiDB-lite"/>
    </source>
</evidence>
<feature type="compositionally biased region" description="Low complexity" evidence="2">
    <location>
        <begin position="1349"/>
        <end position="1360"/>
    </location>
</feature>
<dbReference type="InterPro" id="IPR009057">
    <property type="entry name" value="Homeodomain-like_sf"/>
</dbReference>
<dbReference type="GO" id="GO:0032991">
    <property type="term" value="C:protein-containing complex"/>
    <property type="evidence" value="ECO:0007669"/>
    <property type="project" value="UniProtKB-ARBA"/>
</dbReference>
<evidence type="ECO:0000256" key="1">
    <source>
        <dbReference type="SAM" id="Coils"/>
    </source>
</evidence>
<feature type="domain" description="SANT" evidence="4">
    <location>
        <begin position="1670"/>
        <end position="1721"/>
    </location>
</feature>
<feature type="region of interest" description="Disordered" evidence="2">
    <location>
        <begin position="1937"/>
        <end position="1960"/>
    </location>
</feature>
<feature type="compositionally biased region" description="Gly residues" evidence="2">
    <location>
        <begin position="205"/>
        <end position="221"/>
    </location>
</feature>
<feature type="compositionally biased region" description="Basic and acidic residues" evidence="2">
    <location>
        <begin position="1653"/>
        <end position="1673"/>
    </location>
</feature>
<dbReference type="Gene3D" id="1.10.10.60">
    <property type="entry name" value="Homeodomain-like"/>
    <property type="match status" value="1"/>
</dbReference>
<dbReference type="Pfam" id="PF00249">
    <property type="entry name" value="Myb_DNA-binding"/>
    <property type="match status" value="1"/>
</dbReference>
<name>A0ABD3RBN3_9STRA</name>
<feature type="region of interest" description="Disordered" evidence="2">
    <location>
        <begin position="661"/>
        <end position="708"/>
    </location>
</feature>
<dbReference type="PANTHER" id="PTHR13992:SF39">
    <property type="entry name" value="SMRTER, ISOFORM G"/>
    <property type="match status" value="1"/>
</dbReference>
<feature type="domain" description="HTH myb-type" evidence="5">
    <location>
        <begin position="1667"/>
        <end position="1721"/>
    </location>
</feature>
<feature type="compositionally biased region" description="Basic residues" evidence="2">
    <location>
        <begin position="1754"/>
        <end position="1763"/>
    </location>
</feature>
<feature type="domain" description="Myb-like" evidence="3">
    <location>
        <begin position="1667"/>
        <end position="1713"/>
    </location>
</feature>
<dbReference type="InterPro" id="IPR001005">
    <property type="entry name" value="SANT/Myb"/>
</dbReference>
<dbReference type="Gene3D" id="1.20.58.1880">
    <property type="match status" value="1"/>
</dbReference>
<feature type="region of interest" description="Disordered" evidence="2">
    <location>
        <begin position="1349"/>
        <end position="1372"/>
    </location>
</feature>
<evidence type="ECO:0000259" key="3">
    <source>
        <dbReference type="PROSITE" id="PS50090"/>
    </source>
</evidence>
<comment type="caution">
    <text evidence="6">The sequence shown here is derived from an EMBL/GenBank/DDBJ whole genome shotgun (WGS) entry which is preliminary data.</text>
</comment>
<dbReference type="PROSITE" id="PS50090">
    <property type="entry name" value="MYB_LIKE"/>
    <property type="match status" value="1"/>
</dbReference>
<protein>
    <submittedName>
        <fullName evidence="6">Uncharacterized protein</fullName>
    </submittedName>
</protein>
<keyword evidence="7" id="KW-1185">Reference proteome</keyword>
<feature type="compositionally biased region" description="Low complexity" evidence="2">
    <location>
        <begin position="402"/>
        <end position="413"/>
    </location>
</feature>
<feature type="compositionally biased region" description="Gly residues" evidence="2">
    <location>
        <begin position="40"/>
        <end position="74"/>
    </location>
</feature>
<feature type="region of interest" description="Disordered" evidence="2">
    <location>
        <begin position="401"/>
        <end position="645"/>
    </location>
</feature>
<dbReference type="PROSITE" id="PS51294">
    <property type="entry name" value="HTH_MYB"/>
    <property type="match status" value="1"/>
</dbReference>
<organism evidence="6 7">
    <name type="scientific">Cyclostephanos tholiformis</name>
    <dbReference type="NCBI Taxonomy" id="382380"/>
    <lineage>
        <taxon>Eukaryota</taxon>
        <taxon>Sar</taxon>
        <taxon>Stramenopiles</taxon>
        <taxon>Ochrophyta</taxon>
        <taxon>Bacillariophyta</taxon>
        <taxon>Coscinodiscophyceae</taxon>
        <taxon>Thalassiosirophycidae</taxon>
        <taxon>Stephanodiscales</taxon>
        <taxon>Stephanodiscaceae</taxon>
        <taxon>Cyclostephanos</taxon>
    </lineage>
</organism>
<reference evidence="6 7" key="1">
    <citation type="submission" date="2024-10" db="EMBL/GenBank/DDBJ databases">
        <title>Updated reference genomes for cyclostephanoid diatoms.</title>
        <authorList>
            <person name="Roberts W.R."/>
            <person name="Alverson A.J."/>
        </authorList>
    </citation>
    <scope>NUCLEOTIDE SEQUENCE [LARGE SCALE GENOMIC DNA]</scope>
    <source>
        <strain evidence="6 7">AJA228-03</strain>
    </source>
</reference>
<feature type="compositionally biased region" description="Acidic residues" evidence="2">
    <location>
        <begin position="688"/>
        <end position="704"/>
    </location>
</feature>
<feature type="compositionally biased region" description="Low complexity" evidence="2">
    <location>
        <begin position="586"/>
        <end position="604"/>
    </location>
</feature>
<feature type="compositionally biased region" description="Polar residues" evidence="2">
    <location>
        <begin position="1944"/>
        <end position="1955"/>
    </location>
</feature>
<feature type="region of interest" description="Disordered" evidence="2">
    <location>
        <begin position="205"/>
        <end position="241"/>
    </location>
</feature>
<evidence type="ECO:0000313" key="7">
    <source>
        <dbReference type="Proteomes" id="UP001530377"/>
    </source>
</evidence>
<feature type="region of interest" description="Disordered" evidence="2">
    <location>
        <begin position="800"/>
        <end position="821"/>
    </location>
</feature>
<feature type="domain" description="SANT" evidence="4">
    <location>
        <begin position="1438"/>
        <end position="1489"/>
    </location>
</feature>
<feature type="region of interest" description="Disordered" evidence="2">
    <location>
        <begin position="1651"/>
        <end position="1673"/>
    </location>
</feature>
<dbReference type="PANTHER" id="PTHR13992">
    <property type="entry name" value="NUCLEAR RECEPTOR CO-REPRESSOR RELATED NCOR"/>
    <property type="match status" value="1"/>
</dbReference>
<feature type="coiled-coil region" evidence="1">
    <location>
        <begin position="1092"/>
        <end position="1122"/>
    </location>
</feature>
<evidence type="ECO:0000313" key="6">
    <source>
        <dbReference type="EMBL" id="KAL3810278.1"/>
    </source>
</evidence>
<feature type="non-terminal residue" evidence="6">
    <location>
        <position position="1"/>
    </location>
</feature>